<accession>A0A915K970</accession>
<dbReference type="InterPro" id="IPR002110">
    <property type="entry name" value="Ankyrin_rpt"/>
</dbReference>
<evidence type="ECO:0000313" key="4">
    <source>
        <dbReference type="WBParaSite" id="nRc.2.0.1.t34914-RA"/>
    </source>
</evidence>
<evidence type="ECO:0000313" key="3">
    <source>
        <dbReference type="Proteomes" id="UP000887565"/>
    </source>
</evidence>
<dbReference type="WBParaSite" id="nRc.2.0.1.t34914-RA">
    <property type="protein sequence ID" value="nRc.2.0.1.t34914-RA"/>
    <property type="gene ID" value="nRc.2.0.1.g34914"/>
</dbReference>
<dbReference type="AlphaFoldDB" id="A0A915K970"/>
<dbReference type="Pfam" id="PF12796">
    <property type="entry name" value="Ank_2"/>
    <property type="match status" value="1"/>
</dbReference>
<reference evidence="4" key="1">
    <citation type="submission" date="2022-11" db="UniProtKB">
        <authorList>
            <consortium name="WormBaseParasite"/>
        </authorList>
    </citation>
    <scope>IDENTIFICATION</scope>
</reference>
<feature type="repeat" description="ANK" evidence="1">
    <location>
        <begin position="48"/>
        <end position="80"/>
    </location>
</feature>
<keyword evidence="3" id="KW-1185">Reference proteome</keyword>
<feature type="region of interest" description="Disordered" evidence="2">
    <location>
        <begin position="292"/>
        <end position="315"/>
    </location>
</feature>
<organism evidence="3 4">
    <name type="scientific">Romanomermis culicivorax</name>
    <name type="common">Nematode worm</name>
    <dbReference type="NCBI Taxonomy" id="13658"/>
    <lineage>
        <taxon>Eukaryota</taxon>
        <taxon>Metazoa</taxon>
        <taxon>Ecdysozoa</taxon>
        <taxon>Nematoda</taxon>
        <taxon>Enoplea</taxon>
        <taxon>Dorylaimia</taxon>
        <taxon>Mermithida</taxon>
        <taxon>Mermithoidea</taxon>
        <taxon>Mermithidae</taxon>
        <taxon>Romanomermis</taxon>
    </lineage>
</organism>
<dbReference type="Gene3D" id="1.25.40.20">
    <property type="entry name" value="Ankyrin repeat-containing domain"/>
    <property type="match status" value="1"/>
</dbReference>
<dbReference type="PROSITE" id="PS50088">
    <property type="entry name" value="ANK_REPEAT"/>
    <property type="match status" value="2"/>
</dbReference>
<dbReference type="InterPro" id="IPR053210">
    <property type="entry name" value="ANKRD12"/>
</dbReference>
<dbReference type="Proteomes" id="UP000887565">
    <property type="component" value="Unplaced"/>
</dbReference>
<proteinExistence type="predicted"/>
<dbReference type="PANTHER" id="PTHR24149">
    <property type="entry name" value="ANKYRIN REPEAT DOMAIN-CONTAINING PROTEIN 12"/>
    <property type="match status" value="1"/>
</dbReference>
<dbReference type="PROSITE" id="PS50297">
    <property type="entry name" value="ANK_REP_REGION"/>
    <property type="match status" value="2"/>
</dbReference>
<feature type="repeat" description="ANK" evidence="1">
    <location>
        <begin position="15"/>
        <end position="47"/>
    </location>
</feature>
<keyword evidence="1" id="KW-0040">ANK repeat</keyword>
<name>A0A915K970_ROMCU</name>
<evidence type="ECO:0000256" key="2">
    <source>
        <dbReference type="SAM" id="MobiDB-lite"/>
    </source>
</evidence>
<dbReference type="GO" id="GO:0005654">
    <property type="term" value="C:nucleoplasm"/>
    <property type="evidence" value="ECO:0007669"/>
    <property type="project" value="TreeGrafter"/>
</dbReference>
<feature type="compositionally biased region" description="Polar residues" evidence="2">
    <location>
        <begin position="292"/>
        <end position="302"/>
    </location>
</feature>
<evidence type="ECO:0000256" key="1">
    <source>
        <dbReference type="PROSITE-ProRule" id="PRU00023"/>
    </source>
</evidence>
<protein>
    <submittedName>
        <fullName evidence="4">Uncharacterized protein</fullName>
    </submittedName>
</protein>
<dbReference type="InterPro" id="IPR036770">
    <property type="entry name" value="Ankyrin_rpt-contain_sf"/>
</dbReference>
<dbReference type="PANTHER" id="PTHR24149:SF14">
    <property type="entry name" value="ANKYRIN REPEAT DOMAIN 12"/>
    <property type="match status" value="1"/>
</dbReference>
<dbReference type="SUPFAM" id="SSF48403">
    <property type="entry name" value="Ankyrin repeat"/>
    <property type="match status" value="1"/>
</dbReference>
<dbReference type="SMART" id="SM00248">
    <property type="entry name" value="ANK"/>
    <property type="match status" value="2"/>
</dbReference>
<sequence length="315" mass="34326">MVLRQTIFVARGFTKSWTALHEACNKGCLEAAEILMKNGANVNACGPEDDTPLHDAALNGNKDLVILLLKNGADACKSNAGGRTPKDVTDDQDIQLLLEKFSLGAIDFSSPEYKTSSSYVDLEEEQEAFGITASTAEKIFEFDGDKSAKMSLEEAQTKVVVKEKMENYKTPSLDTLNSLGTQQGPGGAWYGAEVSDSPPISLVHAEQTILEHNNLALHKKSTVNVSMITISGGDVLNYWNASNKTVYNVNESMEMEKNFPFQKAESESEKKDIPPTIISPNAARKMLNHDTLSASPKSQSRLSMPLSCVSEQTQI</sequence>